<keyword evidence="4 11" id="KW-0812">Transmembrane</keyword>
<reference evidence="12" key="1">
    <citation type="submission" date="2020-12" db="EMBL/GenBank/DDBJ databases">
        <title>The first mitochondrial genome of a fern sawfly, Strongylogaster xanthocera Stephens, 1835 (Hymenoptera: Tenthredinidae).</title>
        <authorList>
            <person name="Liu Y."/>
            <person name="Wei M."/>
            <person name="Niu G."/>
        </authorList>
    </citation>
    <scope>NUCLEOTIDE SEQUENCE</scope>
</reference>
<dbReference type="Gene3D" id="1.10.287.3510">
    <property type="match status" value="1"/>
</dbReference>
<keyword evidence="7" id="KW-0520">NAD</keyword>
<organism evidence="12">
    <name type="scientific">Strongylogaster xanthocera</name>
    <dbReference type="NCBI Taxonomy" id="1385064"/>
    <lineage>
        <taxon>Eukaryota</taxon>
        <taxon>Metazoa</taxon>
        <taxon>Ecdysozoa</taxon>
        <taxon>Arthropoda</taxon>
        <taxon>Hexapoda</taxon>
        <taxon>Insecta</taxon>
        <taxon>Pterygota</taxon>
        <taxon>Neoptera</taxon>
        <taxon>Endopterygota</taxon>
        <taxon>Hymenoptera</taxon>
        <taxon>Tenthredinoidea</taxon>
        <taxon>Tenthredinidae</taxon>
        <taxon>Selandriinae</taxon>
        <taxon>Strongylogaster</taxon>
    </lineage>
</organism>
<keyword evidence="12" id="KW-0496">Mitochondrion</keyword>
<evidence type="ECO:0000313" key="12">
    <source>
        <dbReference type="EMBL" id="QQP21729.1"/>
    </source>
</evidence>
<evidence type="ECO:0000256" key="10">
    <source>
        <dbReference type="ARBA" id="ARBA00049551"/>
    </source>
</evidence>
<keyword evidence="8 11" id="KW-0472">Membrane</keyword>
<keyword evidence="6 11" id="KW-1133">Transmembrane helix</keyword>
<evidence type="ECO:0000256" key="2">
    <source>
        <dbReference type="ARBA" id="ARBA00010519"/>
    </source>
</evidence>
<evidence type="ECO:0000256" key="9">
    <source>
        <dbReference type="ARBA" id="ARBA00031586"/>
    </source>
</evidence>
<sequence length="96" mass="11449">MFNIDLINLFFLLFLMSFLSICLNRFYLLMILLSFEFLMLIVFLIMVIYLNMNMMELYFSMFFLTFSVCEGVLGLSILILVVRYHGNDNFQVLNIL</sequence>
<evidence type="ECO:0000256" key="6">
    <source>
        <dbReference type="ARBA" id="ARBA00022989"/>
    </source>
</evidence>
<accession>A0A7T8G4K4</accession>
<keyword evidence="5" id="KW-1278">Translocase</keyword>
<protein>
    <recommendedName>
        <fullName evidence="3">NADH-ubiquinone oxidoreductase chain 4L</fullName>
    </recommendedName>
    <alternativeName>
        <fullName evidence="9">NADH dehydrogenase subunit 4L</fullName>
    </alternativeName>
</protein>
<comment type="catalytic activity">
    <reaction evidence="10">
        <text>a ubiquinone + NADH + 5 H(+)(in) = a ubiquinol + NAD(+) + 4 H(+)(out)</text>
        <dbReference type="Rhea" id="RHEA:29091"/>
        <dbReference type="Rhea" id="RHEA-COMP:9565"/>
        <dbReference type="Rhea" id="RHEA-COMP:9566"/>
        <dbReference type="ChEBI" id="CHEBI:15378"/>
        <dbReference type="ChEBI" id="CHEBI:16389"/>
        <dbReference type="ChEBI" id="CHEBI:17976"/>
        <dbReference type="ChEBI" id="CHEBI:57540"/>
        <dbReference type="ChEBI" id="CHEBI:57945"/>
        <dbReference type="EC" id="7.1.1.2"/>
    </reaction>
</comment>
<dbReference type="EMBL" id="MW324676">
    <property type="protein sequence ID" value="QQP21729.1"/>
    <property type="molecule type" value="Genomic_DNA"/>
</dbReference>
<evidence type="ECO:0000256" key="1">
    <source>
        <dbReference type="ARBA" id="ARBA00004141"/>
    </source>
</evidence>
<evidence type="ECO:0000256" key="7">
    <source>
        <dbReference type="ARBA" id="ARBA00023027"/>
    </source>
</evidence>
<dbReference type="InterPro" id="IPR039428">
    <property type="entry name" value="NUOK/Mnh_C1-like"/>
</dbReference>
<feature type="transmembrane region" description="Helical" evidence="11">
    <location>
        <begin position="58"/>
        <end position="82"/>
    </location>
</feature>
<dbReference type="AlphaFoldDB" id="A0A7T8G4K4"/>
<geneLocation type="mitochondrion" evidence="12"/>
<comment type="subcellular location">
    <subcellularLocation>
        <location evidence="1">Membrane</location>
        <topology evidence="1">Multi-pass membrane protein</topology>
    </subcellularLocation>
</comment>
<comment type="similarity">
    <text evidence="2">Belongs to the complex I subunit 4L family.</text>
</comment>
<evidence type="ECO:0000256" key="4">
    <source>
        <dbReference type="ARBA" id="ARBA00022692"/>
    </source>
</evidence>
<dbReference type="Pfam" id="PF00420">
    <property type="entry name" value="Oxidored_q2"/>
    <property type="match status" value="1"/>
</dbReference>
<dbReference type="GO" id="GO:0016020">
    <property type="term" value="C:membrane"/>
    <property type="evidence" value="ECO:0007669"/>
    <property type="project" value="UniProtKB-SubCell"/>
</dbReference>
<gene>
    <name evidence="12" type="primary">ND4L</name>
</gene>
<name>A0A7T8G4K4_9HYME</name>
<proteinExistence type="inferred from homology"/>
<feature type="transmembrane region" description="Helical" evidence="11">
    <location>
        <begin position="6"/>
        <end position="23"/>
    </location>
</feature>
<evidence type="ECO:0000256" key="5">
    <source>
        <dbReference type="ARBA" id="ARBA00022967"/>
    </source>
</evidence>
<dbReference type="GO" id="GO:0008137">
    <property type="term" value="F:NADH dehydrogenase (ubiquinone) activity"/>
    <property type="evidence" value="ECO:0007669"/>
    <property type="project" value="UniProtKB-EC"/>
</dbReference>
<feature type="transmembrane region" description="Helical" evidence="11">
    <location>
        <begin position="30"/>
        <end position="52"/>
    </location>
</feature>
<evidence type="ECO:0000256" key="11">
    <source>
        <dbReference type="SAM" id="Phobius"/>
    </source>
</evidence>
<evidence type="ECO:0000256" key="8">
    <source>
        <dbReference type="ARBA" id="ARBA00023136"/>
    </source>
</evidence>
<evidence type="ECO:0000256" key="3">
    <source>
        <dbReference type="ARBA" id="ARBA00016612"/>
    </source>
</evidence>